<dbReference type="EMBL" id="VSRR010087571">
    <property type="protein sequence ID" value="MPC91383.1"/>
    <property type="molecule type" value="Genomic_DNA"/>
</dbReference>
<feature type="region of interest" description="Disordered" evidence="2">
    <location>
        <begin position="55"/>
        <end position="112"/>
    </location>
</feature>
<dbReference type="GO" id="GO:0006310">
    <property type="term" value="P:DNA recombination"/>
    <property type="evidence" value="ECO:0007669"/>
    <property type="project" value="UniProtKB-KW"/>
</dbReference>
<evidence type="ECO:0000313" key="3">
    <source>
        <dbReference type="EMBL" id="MPC91383.1"/>
    </source>
</evidence>
<dbReference type="InterPro" id="IPR013762">
    <property type="entry name" value="Integrase-like_cat_sf"/>
</dbReference>
<feature type="compositionally biased region" description="Polar residues" evidence="2">
    <location>
        <begin position="61"/>
        <end position="89"/>
    </location>
</feature>
<gene>
    <name evidence="3" type="ORF">E2C01_086417</name>
</gene>
<dbReference type="PANTHER" id="PTHR35617">
    <property type="entry name" value="PHAGE_INTEGRASE DOMAIN-CONTAINING PROTEIN"/>
    <property type="match status" value="1"/>
</dbReference>
<accession>A0A5B7JA87</accession>
<comment type="caution">
    <text evidence="3">The sequence shown here is derived from an EMBL/GenBank/DDBJ whole genome shotgun (WGS) entry which is preliminary data.</text>
</comment>
<evidence type="ECO:0000256" key="2">
    <source>
        <dbReference type="SAM" id="MobiDB-lite"/>
    </source>
</evidence>
<evidence type="ECO:0008006" key="5">
    <source>
        <dbReference type="Google" id="ProtNLM"/>
    </source>
</evidence>
<dbReference type="SUPFAM" id="SSF56349">
    <property type="entry name" value="DNA breaking-rejoining enzymes"/>
    <property type="match status" value="1"/>
</dbReference>
<protein>
    <recommendedName>
        <fullName evidence="5">Tyr recombinase domain-containing protein</fullName>
    </recommendedName>
</protein>
<dbReference type="Proteomes" id="UP000324222">
    <property type="component" value="Unassembled WGS sequence"/>
</dbReference>
<dbReference type="AlphaFoldDB" id="A0A5B7JA87"/>
<name>A0A5B7JA87_PORTR</name>
<evidence type="ECO:0000256" key="1">
    <source>
        <dbReference type="ARBA" id="ARBA00023172"/>
    </source>
</evidence>
<dbReference type="GO" id="GO:0015074">
    <property type="term" value="P:DNA integration"/>
    <property type="evidence" value="ECO:0007669"/>
    <property type="project" value="InterPro"/>
</dbReference>
<keyword evidence="1" id="KW-0233">DNA recombination</keyword>
<dbReference type="OrthoDB" id="6380429at2759"/>
<evidence type="ECO:0000313" key="4">
    <source>
        <dbReference type="Proteomes" id="UP000324222"/>
    </source>
</evidence>
<proteinExistence type="predicted"/>
<dbReference type="InterPro" id="IPR011010">
    <property type="entry name" value="DNA_brk_join_enz"/>
</dbReference>
<dbReference type="PANTHER" id="PTHR35617:SF3">
    <property type="entry name" value="CORE-BINDING (CB) DOMAIN-CONTAINING PROTEIN"/>
    <property type="match status" value="1"/>
</dbReference>
<dbReference type="Gene3D" id="1.10.443.10">
    <property type="entry name" value="Intergrase catalytic core"/>
    <property type="match status" value="1"/>
</dbReference>
<dbReference type="GO" id="GO:0003677">
    <property type="term" value="F:DNA binding"/>
    <property type="evidence" value="ECO:0007669"/>
    <property type="project" value="InterPro"/>
</dbReference>
<sequence>MEKSQAIPSTDTEWLGVRWLSATGRWGLPLTKQINLKTSITDLLHRNTCSRREWERPKLRVSNSLPHSPPYTTSSETATAQQCLSQGHASPNLRPLQTRPPPLAGPTPSQTNRKEFNMNLLLKTIFLTALASGNRASELAATIREGLIISKDKAVLPTSPDFLFKNQNSQHPRPPDITFPALGRRHSLCPVNALKIYKARTASLPHNGFLFVNPSSGKPLQAGRLSYWLTRAIKTGDPTATDPAGHDIRKVGFSIAHFRGVQPSEILQNGFWHSPNVFLHKYLFSCKPSPTPVVAGRSK</sequence>
<organism evidence="3 4">
    <name type="scientific">Portunus trituberculatus</name>
    <name type="common">Swimming crab</name>
    <name type="synonym">Neptunus trituberculatus</name>
    <dbReference type="NCBI Taxonomy" id="210409"/>
    <lineage>
        <taxon>Eukaryota</taxon>
        <taxon>Metazoa</taxon>
        <taxon>Ecdysozoa</taxon>
        <taxon>Arthropoda</taxon>
        <taxon>Crustacea</taxon>
        <taxon>Multicrustacea</taxon>
        <taxon>Malacostraca</taxon>
        <taxon>Eumalacostraca</taxon>
        <taxon>Eucarida</taxon>
        <taxon>Decapoda</taxon>
        <taxon>Pleocyemata</taxon>
        <taxon>Brachyura</taxon>
        <taxon>Eubrachyura</taxon>
        <taxon>Portunoidea</taxon>
        <taxon>Portunidae</taxon>
        <taxon>Portuninae</taxon>
        <taxon>Portunus</taxon>
    </lineage>
</organism>
<keyword evidence="4" id="KW-1185">Reference proteome</keyword>
<reference evidence="3 4" key="1">
    <citation type="submission" date="2019-05" db="EMBL/GenBank/DDBJ databases">
        <title>Another draft genome of Portunus trituberculatus and its Hox gene families provides insights of decapod evolution.</title>
        <authorList>
            <person name="Jeong J.-H."/>
            <person name="Song I."/>
            <person name="Kim S."/>
            <person name="Choi T."/>
            <person name="Kim D."/>
            <person name="Ryu S."/>
            <person name="Kim W."/>
        </authorList>
    </citation>
    <scope>NUCLEOTIDE SEQUENCE [LARGE SCALE GENOMIC DNA]</scope>
    <source>
        <tissue evidence="3">Muscle</tissue>
    </source>
</reference>